<proteinExistence type="predicted"/>
<feature type="domain" description="VOC" evidence="1">
    <location>
        <begin position="10"/>
        <end position="120"/>
    </location>
</feature>
<dbReference type="SUPFAM" id="SSF54593">
    <property type="entry name" value="Glyoxalase/Bleomycin resistance protein/Dihydroxybiphenyl dioxygenase"/>
    <property type="match status" value="2"/>
</dbReference>
<dbReference type="InterPro" id="IPR029068">
    <property type="entry name" value="Glyas_Bleomycin-R_OHBP_Dase"/>
</dbReference>
<dbReference type="CDD" id="cd07247">
    <property type="entry name" value="SgaA_N_like"/>
    <property type="match status" value="2"/>
</dbReference>
<sequence>MNTSEVRPVTVGWFEITTTDPARSKEFYQGLFDWKLTAFADDDAYSTITAPGAAAAMGALRRGDHDAVCISVVCDDVAAVISELRALGATLVEPPARTMAGDVHAVVTDVRGNRLGLFEPGERRDPEPTRPVPNATAWFEIGTTDLAATRTFYEKAFGWTQVRDEAAEGAEYYSIMPPSSQQAIGGVLDLSATPGAADYAVPGLLVTDVPDLLERCEAAGGRRVAGPFSDADGLVIGQFTDPFGNKWSAFAQPAGE</sequence>
<feature type="domain" description="VOC" evidence="1">
    <location>
        <begin position="135"/>
        <end position="252"/>
    </location>
</feature>
<dbReference type="PANTHER" id="PTHR33993">
    <property type="entry name" value="GLYOXALASE-RELATED"/>
    <property type="match status" value="1"/>
</dbReference>
<protein>
    <submittedName>
        <fullName evidence="2">Putative hydroxylase/glyoxylase</fullName>
    </submittedName>
</protein>
<dbReference type="PANTHER" id="PTHR33993:SF14">
    <property type="entry name" value="GB|AAF24581.1"/>
    <property type="match status" value="1"/>
</dbReference>
<name>A8W7E2_9ACTN</name>
<dbReference type="AlphaFoldDB" id="A8W7E2"/>
<organism evidence="2">
    <name type="scientific">Streptomyces refuineus subsp. thermotolerans</name>
    <dbReference type="NCBI Taxonomy" id="223297"/>
    <lineage>
        <taxon>Bacteria</taxon>
        <taxon>Bacillati</taxon>
        <taxon>Actinomycetota</taxon>
        <taxon>Actinomycetes</taxon>
        <taxon>Kitasatosporales</taxon>
        <taxon>Streptomycetaceae</taxon>
        <taxon>Streptomyces</taxon>
    </lineage>
</organism>
<evidence type="ECO:0000259" key="1">
    <source>
        <dbReference type="PROSITE" id="PS51819"/>
    </source>
</evidence>
<accession>A8W7E2</accession>
<dbReference type="InterPro" id="IPR004360">
    <property type="entry name" value="Glyas_Fos-R_dOase_dom"/>
</dbReference>
<evidence type="ECO:0000313" key="2">
    <source>
        <dbReference type="EMBL" id="ABW71840.1"/>
    </source>
</evidence>
<dbReference type="Gene3D" id="3.10.180.10">
    <property type="entry name" value="2,3-Dihydroxybiphenyl 1,2-Dioxygenase, domain 1"/>
    <property type="match status" value="2"/>
</dbReference>
<dbReference type="Pfam" id="PF00903">
    <property type="entry name" value="Glyoxalase"/>
    <property type="match status" value="2"/>
</dbReference>
<dbReference type="EMBL" id="EU195114">
    <property type="protein sequence ID" value="ABW71840.1"/>
    <property type="molecule type" value="Genomic_DNA"/>
</dbReference>
<reference evidence="2" key="1">
    <citation type="journal article" date="2007" name="Chem. Biol.">
        <title>Benzodiazepine biosynthesis in Streptomyces refuineus.</title>
        <authorList>
            <person name="Hu Y."/>
            <person name="Phelan V."/>
            <person name="Ntai I."/>
            <person name="Farnet C.M."/>
            <person name="Zazopoulos E."/>
            <person name="Bachmann B.O."/>
        </authorList>
    </citation>
    <scope>NUCLEOTIDE SEQUENCE</scope>
</reference>
<dbReference type="InterPro" id="IPR037523">
    <property type="entry name" value="VOC_core"/>
</dbReference>
<dbReference type="PROSITE" id="PS51819">
    <property type="entry name" value="VOC"/>
    <property type="match status" value="2"/>
</dbReference>
<dbReference type="InterPro" id="IPR052164">
    <property type="entry name" value="Anthracycline_SecMetBiosynth"/>
</dbReference>